<dbReference type="InterPro" id="IPR036188">
    <property type="entry name" value="FAD/NAD-bd_sf"/>
</dbReference>
<name>A0ABP9HDT6_9ACTN</name>
<dbReference type="EMBL" id="BAABIL010000109">
    <property type="protein sequence ID" value="GAA4968570.1"/>
    <property type="molecule type" value="Genomic_DNA"/>
</dbReference>
<accession>A0ABP9HDT6</accession>
<comment type="cofactor">
    <cofactor evidence="1">
        <name>FAD</name>
        <dbReference type="ChEBI" id="CHEBI:57692"/>
    </cofactor>
</comment>
<evidence type="ECO:0000256" key="4">
    <source>
        <dbReference type="ARBA" id="ARBA00023002"/>
    </source>
</evidence>
<keyword evidence="3" id="KW-0274">FAD</keyword>
<feature type="domain" description="FAD-binding" evidence="5">
    <location>
        <begin position="134"/>
        <end position="332"/>
    </location>
</feature>
<sequence>MDTTGERSAVVIGAGVGGLAAGLALRRAGWHVRVAERAADLGGGAGLVLWPNAVRCLQVLGVAGAVRERAHVLHRSGVRRPGGRWLSHLDADELARRCGQPVLAVARADLVEVLAAALGHDVLHLGCEVADPAGVRADLVVGADGIGSLVRRSLWPDRAPAGYRGYTAWRALVPGGGVARGAGAAEGACETWGAGQRFGVVPLGDAGTYVYATANAAEGARACDELAELRRRFGSWHAPIPALLAAIEPGTVLRHDVHDLPPAATGLHRGRVVLVGDAGHAMEPNLGQGACLALEDAVVLAHALGAELSVEAALARYDRARTPRVTAMTRRSRHVGHLARWTHPVLTAARDAAVSATPPPLALRAAHRAAGWCPPSEAPPTRRGTR</sequence>
<dbReference type="GO" id="GO:0004497">
    <property type="term" value="F:monooxygenase activity"/>
    <property type="evidence" value="ECO:0007669"/>
    <property type="project" value="UniProtKB-KW"/>
</dbReference>
<dbReference type="PRINTS" id="PR00420">
    <property type="entry name" value="RNGMNOXGNASE"/>
</dbReference>
<organism evidence="6 7">
    <name type="scientific">Kineococcus glutinatus</name>
    <dbReference type="NCBI Taxonomy" id="1070872"/>
    <lineage>
        <taxon>Bacteria</taxon>
        <taxon>Bacillati</taxon>
        <taxon>Actinomycetota</taxon>
        <taxon>Actinomycetes</taxon>
        <taxon>Kineosporiales</taxon>
        <taxon>Kineosporiaceae</taxon>
        <taxon>Kineococcus</taxon>
    </lineage>
</organism>
<dbReference type="InterPro" id="IPR002938">
    <property type="entry name" value="FAD-bd"/>
</dbReference>
<dbReference type="Pfam" id="PF01494">
    <property type="entry name" value="FAD_binding_3"/>
    <property type="match status" value="2"/>
</dbReference>
<proteinExistence type="predicted"/>
<dbReference type="PANTHER" id="PTHR46496:SF1">
    <property type="entry name" value="ZEAXANTHIN EPOXIDASE, CHLOROPLASTIC"/>
    <property type="match status" value="1"/>
</dbReference>
<keyword evidence="6" id="KW-0503">Monooxygenase</keyword>
<evidence type="ECO:0000313" key="6">
    <source>
        <dbReference type="EMBL" id="GAA4968570.1"/>
    </source>
</evidence>
<evidence type="ECO:0000256" key="1">
    <source>
        <dbReference type="ARBA" id="ARBA00001974"/>
    </source>
</evidence>
<dbReference type="SUPFAM" id="SSF51905">
    <property type="entry name" value="FAD/NAD(P)-binding domain"/>
    <property type="match status" value="1"/>
</dbReference>
<dbReference type="RefSeq" id="WP_345711135.1">
    <property type="nucleotide sequence ID" value="NZ_BAABIL010000109.1"/>
</dbReference>
<reference evidence="7" key="1">
    <citation type="journal article" date="2019" name="Int. J. Syst. Evol. Microbiol.">
        <title>The Global Catalogue of Microorganisms (GCM) 10K type strain sequencing project: providing services to taxonomists for standard genome sequencing and annotation.</title>
        <authorList>
            <consortium name="The Broad Institute Genomics Platform"/>
            <consortium name="The Broad Institute Genome Sequencing Center for Infectious Disease"/>
            <person name="Wu L."/>
            <person name="Ma J."/>
        </authorList>
    </citation>
    <scope>NUCLEOTIDE SEQUENCE [LARGE SCALE GENOMIC DNA]</scope>
    <source>
        <strain evidence="7">JCM 18126</strain>
    </source>
</reference>
<dbReference type="Gene3D" id="3.50.50.60">
    <property type="entry name" value="FAD/NAD(P)-binding domain"/>
    <property type="match status" value="1"/>
</dbReference>
<dbReference type="PANTHER" id="PTHR46496">
    <property type="match status" value="1"/>
</dbReference>
<keyword evidence="4" id="KW-0560">Oxidoreductase</keyword>
<dbReference type="Proteomes" id="UP001501195">
    <property type="component" value="Unassembled WGS sequence"/>
</dbReference>
<gene>
    <name evidence="6" type="ORF">GCM10023225_08580</name>
</gene>
<feature type="domain" description="FAD-binding" evidence="5">
    <location>
        <begin position="9"/>
        <end position="90"/>
    </location>
</feature>
<keyword evidence="7" id="KW-1185">Reference proteome</keyword>
<evidence type="ECO:0000259" key="5">
    <source>
        <dbReference type="Pfam" id="PF01494"/>
    </source>
</evidence>
<comment type="caution">
    <text evidence="6">The sequence shown here is derived from an EMBL/GenBank/DDBJ whole genome shotgun (WGS) entry which is preliminary data.</text>
</comment>
<protein>
    <submittedName>
        <fullName evidence="6">FAD-dependent monooxygenase</fullName>
    </submittedName>
</protein>
<keyword evidence="2" id="KW-0285">Flavoprotein</keyword>
<evidence type="ECO:0000256" key="3">
    <source>
        <dbReference type="ARBA" id="ARBA00022827"/>
    </source>
</evidence>
<evidence type="ECO:0000313" key="7">
    <source>
        <dbReference type="Proteomes" id="UP001501195"/>
    </source>
</evidence>
<evidence type="ECO:0000256" key="2">
    <source>
        <dbReference type="ARBA" id="ARBA00022630"/>
    </source>
</evidence>